<sequence length="143" mass="15652">MNDRSLSQLYRRLSAERPALPEAELGRLLRELEPESEALAAAVNALRRPAHPVRARGQRFATHRPAALRWVGSLAACCALAVGAFALHGHRATHWDEVASNSTTAAAPDRIFSSNDRIFASNMPHEKTLHGDELFRSDFSTGG</sequence>
<organism evidence="2 3">
    <name type="scientific">Dokdonella fugitiva</name>
    <dbReference type="NCBI Taxonomy" id="328517"/>
    <lineage>
        <taxon>Bacteria</taxon>
        <taxon>Pseudomonadati</taxon>
        <taxon>Pseudomonadota</taxon>
        <taxon>Gammaproteobacteria</taxon>
        <taxon>Lysobacterales</taxon>
        <taxon>Rhodanobacteraceae</taxon>
        <taxon>Dokdonella</taxon>
    </lineage>
</organism>
<dbReference type="Proteomes" id="UP000294862">
    <property type="component" value="Unassembled WGS sequence"/>
</dbReference>
<accession>A0A4R2I349</accession>
<reference evidence="2 3" key="1">
    <citation type="journal article" date="2015" name="Stand. Genomic Sci.">
        <title>Genomic Encyclopedia of Bacterial and Archaeal Type Strains, Phase III: the genomes of soil and plant-associated and newly described type strains.</title>
        <authorList>
            <person name="Whitman W.B."/>
            <person name="Woyke T."/>
            <person name="Klenk H.P."/>
            <person name="Zhou Y."/>
            <person name="Lilburn T.G."/>
            <person name="Beck B.J."/>
            <person name="De Vos P."/>
            <person name="Vandamme P."/>
            <person name="Eisen J.A."/>
            <person name="Garrity G."/>
            <person name="Hugenholtz P."/>
            <person name="Kyrpides N.C."/>
        </authorList>
    </citation>
    <scope>NUCLEOTIDE SEQUENCE [LARGE SCALE GENOMIC DNA]</scope>
    <source>
        <strain evidence="2 3">A3</strain>
    </source>
</reference>
<evidence type="ECO:0000313" key="3">
    <source>
        <dbReference type="Proteomes" id="UP000294862"/>
    </source>
</evidence>
<evidence type="ECO:0000256" key="1">
    <source>
        <dbReference type="SAM" id="Phobius"/>
    </source>
</evidence>
<comment type="caution">
    <text evidence="2">The sequence shown here is derived from an EMBL/GenBank/DDBJ whole genome shotgun (WGS) entry which is preliminary data.</text>
</comment>
<dbReference type="AlphaFoldDB" id="A0A4R2I349"/>
<name>A0A4R2I349_9GAMM</name>
<dbReference type="EMBL" id="SLWQ01000011">
    <property type="protein sequence ID" value="TCO36865.1"/>
    <property type="molecule type" value="Genomic_DNA"/>
</dbReference>
<gene>
    <name evidence="2" type="ORF">EV148_11141</name>
</gene>
<dbReference type="RefSeq" id="WP_131999912.1">
    <property type="nucleotide sequence ID" value="NZ_JACGXM010000016.1"/>
</dbReference>
<keyword evidence="1" id="KW-0812">Transmembrane</keyword>
<protein>
    <submittedName>
        <fullName evidence="2">Uncharacterized protein</fullName>
    </submittedName>
</protein>
<proteinExistence type="predicted"/>
<keyword evidence="3" id="KW-1185">Reference proteome</keyword>
<keyword evidence="1" id="KW-1133">Transmembrane helix</keyword>
<keyword evidence="1" id="KW-0472">Membrane</keyword>
<feature type="transmembrane region" description="Helical" evidence="1">
    <location>
        <begin position="66"/>
        <end position="87"/>
    </location>
</feature>
<evidence type="ECO:0000313" key="2">
    <source>
        <dbReference type="EMBL" id="TCO36865.1"/>
    </source>
</evidence>